<evidence type="ECO:0000313" key="3">
    <source>
        <dbReference type="EMBL" id="MBC5650113.1"/>
    </source>
</evidence>
<keyword evidence="4" id="KW-1185">Reference proteome</keyword>
<dbReference type="CDD" id="cd16935">
    <property type="entry name" value="HATPase_AgrC-ComD-like"/>
    <property type="match status" value="1"/>
</dbReference>
<feature type="transmembrane region" description="Helical" evidence="1">
    <location>
        <begin position="186"/>
        <end position="209"/>
    </location>
</feature>
<dbReference type="EMBL" id="JACOOT010000008">
    <property type="protein sequence ID" value="MBC5650113.1"/>
    <property type="molecule type" value="Genomic_DNA"/>
</dbReference>
<proteinExistence type="predicted"/>
<protein>
    <submittedName>
        <fullName evidence="3">GHKL domain-containing protein</fullName>
    </submittedName>
</protein>
<dbReference type="Proteomes" id="UP000652847">
    <property type="component" value="Unassembled WGS sequence"/>
</dbReference>
<name>A0A8I0ABN2_9FIRM</name>
<evidence type="ECO:0000259" key="2">
    <source>
        <dbReference type="Pfam" id="PF14501"/>
    </source>
</evidence>
<keyword evidence="1" id="KW-0812">Transmembrane</keyword>
<feature type="transmembrane region" description="Helical" evidence="1">
    <location>
        <begin position="33"/>
        <end position="52"/>
    </location>
</feature>
<organism evidence="3 4">
    <name type="scientific">Blautia segnis</name>
    <dbReference type="NCBI Taxonomy" id="2763030"/>
    <lineage>
        <taxon>Bacteria</taxon>
        <taxon>Bacillati</taxon>
        <taxon>Bacillota</taxon>
        <taxon>Clostridia</taxon>
        <taxon>Lachnospirales</taxon>
        <taxon>Lachnospiraceae</taxon>
        <taxon>Blautia</taxon>
    </lineage>
</organism>
<dbReference type="Gene3D" id="3.30.565.10">
    <property type="entry name" value="Histidine kinase-like ATPase, C-terminal domain"/>
    <property type="match status" value="1"/>
</dbReference>
<feature type="transmembrane region" description="Helical" evidence="1">
    <location>
        <begin position="118"/>
        <end position="139"/>
    </location>
</feature>
<accession>A0A8I0ABN2</accession>
<dbReference type="InterPro" id="IPR036890">
    <property type="entry name" value="HATPase_C_sf"/>
</dbReference>
<sequence length="430" mass="49560">MNIWEIVWKCELTFELLLFSFLMCRNFARKPLFWIRAAAGSGICLFGTLLFVSNTKTMWESIPGIIIMFLLSMLTMVFCYENSVREIFFVSVAAYSTQIILYSVFILLQTFLNINDGIAFILLYVVLLAVAVYMVLHFMEKRIDETEHVTVHPGFLLLLLVTAGLIDTVFKFYMVDHMLGVETKEIFAAWKIFSMVACLLLLMVQFGTLKRNSISAQKQQLEDLLYQKQQQYELSRKNMELINIKCHDLKHWFKRLQSLSGSAYEKEAKEIQKALAIYDSMFQTGNKILDTILTEKKLYCEYNKINMTCIAEGEKLDFLSESELCSLFGNIVDNAVTAVSHLEEEEKRTINILVRTRGNFLSIHEENYYEGELKKSGDGFETTKKDKEHHGFGLKSIKMITENHHGNMSVTAEDGVFNINILIPLPSMEK</sequence>
<dbReference type="InterPro" id="IPR032834">
    <property type="entry name" value="NatK-like_C"/>
</dbReference>
<dbReference type="Pfam" id="PF14501">
    <property type="entry name" value="HATPase_c_5"/>
    <property type="match status" value="1"/>
</dbReference>
<dbReference type="SUPFAM" id="SSF55874">
    <property type="entry name" value="ATPase domain of HSP90 chaperone/DNA topoisomerase II/histidine kinase"/>
    <property type="match status" value="1"/>
</dbReference>
<dbReference type="AlphaFoldDB" id="A0A8I0ABN2"/>
<feature type="transmembrane region" description="Helical" evidence="1">
    <location>
        <begin position="58"/>
        <end position="80"/>
    </location>
</feature>
<feature type="domain" description="Sensor histidine kinase NatK-like C-terminal" evidence="2">
    <location>
        <begin position="323"/>
        <end position="424"/>
    </location>
</feature>
<dbReference type="RefSeq" id="WP_021924846.1">
    <property type="nucleotide sequence ID" value="NZ_JACOOT010000008.1"/>
</dbReference>
<comment type="caution">
    <text evidence="3">The sequence shown here is derived from an EMBL/GenBank/DDBJ whole genome shotgun (WGS) entry which is preliminary data.</text>
</comment>
<keyword evidence="1" id="KW-0472">Membrane</keyword>
<evidence type="ECO:0000313" key="4">
    <source>
        <dbReference type="Proteomes" id="UP000652847"/>
    </source>
</evidence>
<keyword evidence="1" id="KW-1133">Transmembrane helix</keyword>
<evidence type="ECO:0000256" key="1">
    <source>
        <dbReference type="SAM" id="Phobius"/>
    </source>
</evidence>
<gene>
    <name evidence="3" type="ORF">H8S54_02980</name>
</gene>
<feature type="transmembrane region" description="Helical" evidence="1">
    <location>
        <begin position="87"/>
        <end position="112"/>
    </location>
</feature>
<feature type="transmembrane region" description="Helical" evidence="1">
    <location>
        <begin position="151"/>
        <end position="174"/>
    </location>
</feature>
<reference evidence="3 4" key="1">
    <citation type="submission" date="2020-08" db="EMBL/GenBank/DDBJ databases">
        <title>Genome public.</title>
        <authorList>
            <person name="Liu C."/>
            <person name="Sun Q."/>
        </authorList>
    </citation>
    <scope>NUCLEOTIDE SEQUENCE [LARGE SCALE GENOMIC DNA]</scope>
    <source>
        <strain evidence="3 4">BX17</strain>
    </source>
</reference>